<proteinExistence type="predicted"/>
<sequence length="131" mass="15099">MLKSTRRKTGRPTAHFRTRKGERIEGLMRLGDGRWRASGPEKFTFTEPDEDLAVMRYRQWLDRKQGGELIRIPVAMRQSLKGSTNQTVNAVFHPHVETEFETGTSTRAAYPDAIWAWVRNEISPVRSSSPR</sequence>
<protein>
    <submittedName>
        <fullName evidence="1">Uncharacterized protein</fullName>
    </submittedName>
</protein>
<reference evidence="1" key="1">
    <citation type="submission" date="2020-02" db="EMBL/GenBank/DDBJ databases">
        <authorList>
            <person name="Meier V. D."/>
        </authorList>
    </citation>
    <scope>NUCLEOTIDE SEQUENCE</scope>
    <source>
        <strain evidence="1">AVDCRST_MAG93</strain>
    </source>
</reference>
<evidence type="ECO:0000313" key="1">
    <source>
        <dbReference type="EMBL" id="CAA9397963.1"/>
    </source>
</evidence>
<accession>A0A6J4NZ46</accession>
<name>A0A6J4NZ46_9CHLR</name>
<gene>
    <name evidence="1" type="ORF">AVDCRST_MAG93-10072</name>
</gene>
<organism evidence="1">
    <name type="scientific">uncultured Chloroflexia bacterium</name>
    <dbReference type="NCBI Taxonomy" id="1672391"/>
    <lineage>
        <taxon>Bacteria</taxon>
        <taxon>Bacillati</taxon>
        <taxon>Chloroflexota</taxon>
        <taxon>Chloroflexia</taxon>
        <taxon>environmental samples</taxon>
    </lineage>
</organism>
<dbReference type="AlphaFoldDB" id="A0A6J4NZ46"/>
<dbReference type="EMBL" id="CADCTR010003381">
    <property type="protein sequence ID" value="CAA9397963.1"/>
    <property type="molecule type" value="Genomic_DNA"/>
</dbReference>